<feature type="transmembrane region" description="Helical" evidence="1">
    <location>
        <begin position="30"/>
        <end position="49"/>
    </location>
</feature>
<dbReference type="RefSeq" id="WP_076523689.1">
    <property type="nucleotide sequence ID" value="NZ_CP048103.1"/>
</dbReference>
<name>A0A1N7JJ46_9BACL</name>
<dbReference type="InterPro" id="IPR025403">
    <property type="entry name" value="TgpA-like_C"/>
</dbReference>
<evidence type="ECO:0000313" key="4">
    <source>
        <dbReference type="Proteomes" id="UP000186795"/>
    </source>
</evidence>
<feature type="transmembrane region" description="Helical" evidence="1">
    <location>
        <begin position="274"/>
        <end position="291"/>
    </location>
</feature>
<feature type="transmembrane region" description="Helical" evidence="1">
    <location>
        <begin position="122"/>
        <end position="141"/>
    </location>
</feature>
<evidence type="ECO:0000256" key="1">
    <source>
        <dbReference type="SAM" id="Phobius"/>
    </source>
</evidence>
<dbReference type="OrthoDB" id="2379986at2"/>
<organism evidence="3 4">
    <name type="scientific">Kroppenstedtia eburnea</name>
    <dbReference type="NCBI Taxonomy" id="714067"/>
    <lineage>
        <taxon>Bacteria</taxon>
        <taxon>Bacillati</taxon>
        <taxon>Bacillota</taxon>
        <taxon>Bacilli</taxon>
        <taxon>Bacillales</taxon>
        <taxon>Thermoactinomycetaceae</taxon>
        <taxon>Kroppenstedtia</taxon>
    </lineage>
</organism>
<evidence type="ECO:0000259" key="2">
    <source>
        <dbReference type="Pfam" id="PF13559"/>
    </source>
</evidence>
<reference evidence="4" key="1">
    <citation type="submission" date="2017-01" db="EMBL/GenBank/DDBJ databases">
        <authorList>
            <person name="Varghese N."/>
            <person name="Submissions S."/>
        </authorList>
    </citation>
    <scope>NUCLEOTIDE SEQUENCE [LARGE SCALE GENOMIC DNA]</scope>
    <source>
        <strain evidence="4">DSM 45196</strain>
    </source>
</reference>
<gene>
    <name evidence="3" type="ORF">SAMN05421790_102156</name>
</gene>
<keyword evidence="4" id="KW-1185">Reference proteome</keyword>
<feature type="transmembrane region" description="Helical" evidence="1">
    <location>
        <begin position="186"/>
        <end position="207"/>
    </location>
</feature>
<keyword evidence="1" id="KW-0812">Transmembrane</keyword>
<feature type="transmembrane region" description="Helical" evidence="1">
    <location>
        <begin position="84"/>
        <end position="101"/>
    </location>
</feature>
<evidence type="ECO:0000313" key="3">
    <source>
        <dbReference type="EMBL" id="SIS49320.1"/>
    </source>
</evidence>
<dbReference type="AlphaFoldDB" id="A0A1N7JJ46"/>
<dbReference type="Proteomes" id="UP000186795">
    <property type="component" value="Unassembled WGS sequence"/>
</dbReference>
<keyword evidence="1" id="KW-0472">Membrane</keyword>
<proteinExistence type="predicted"/>
<feature type="domain" description="Protein-glutamine gamma-glutamyltransferase-like C-terminal" evidence="2">
    <location>
        <begin position="339"/>
        <end position="400"/>
    </location>
</feature>
<accession>A0A1N7JJ46</accession>
<protein>
    <recommendedName>
        <fullName evidence="2">Protein-glutamine gamma-glutamyltransferase-like C-terminal domain-containing protein</fullName>
    </recommendedName>
</protein>
<dbReference type="EMBL" id="FTOD01000002">
    <property type="protein sequence ID" value="SIS49320.1"/>
    <property type="molecule type" value="Genomic_DNA"/>
</dbReference>
<keyword evidence="1" id="KW-1133">Transmembrane helix</keyword>
<sequence>MRRDRRLLLLAALSQGAAMATLFSALGEPGPLFLLVAGLLLVNLLITVGRRLPEGAARVRLVGAGLFMVAGLGIWAMVEEFPSLWTFLVTVGLGYWLWSRMQSLAAGHPRQLRNQLLNEGKLDLVLFLLALGLAALYNQQVDVGGEVVPLLLLFFWTRLFALMQTTRSMTAGEVSRGLIVKEGMPFLFVTGVLLFLLWSLPFTAPLWRTVAGWANWGLIWIFYGVGVLLEPLANWSGWREGWERYFSKMEPAEPESLSDEWQTVSGGSWIDPDILYLLFTLAALAALILWLRRRWIRRSRIASESETAGEVRQFIRTDRRKPTHPPAPEGAPTWMRRQYRLFLGRMWEQGRIRQAGETPVEFARRVGEEKPELRESAGELTAYYMEERYGDLPVESRRRRTTQLLESLKGR</sequence>
<feature type="transmembrane region" description="Helical" evidence="1">
    <location>
        <begin position="61"/>
        <end position="78"/>
    </location>
</feature>
<dbReference type="Pfam" id="PF13559">
    <property type="entry name" value="DUF4129"/>
    <property type="match status" value="1"/>
</dbReference>